<accession>A0AAD1S9B5</accession>
<feature type="compositionally biased region" description="Polar residues" evidence="1">
    <location>
        <begin position="58"/>
        <end position="91"/>
    </location>
</feature>
<dbReference type="EMBL" id="OW240916">
    <property type="protein sequence ID" value="CAH2293965.1"/>
    <property type="molecule type" value="Genomic_DNA"/>
</dbReference>
<organism evidence="2 3">
    <name type="scientific">Pelobates cultripes</name>
    <name type="common">Western spadefoot toad</name>
    <dbReference type="NCBI Taxonomy" id="61616"/>
    <lineage>
        <taxon>Eukaryota</taxon>
        <taxon>Metazoa</taxon>
        <taxon>Chordata</taxon>
        <taxon>Craniata</taxon>
        <taxon>Vertebrata</taxon>
        <taxon>Euteleostomi</taxon>
        <taxon>Amphibia</taxon>
        <taxon>Batrachia</taxon>
        <taxon>Anura</taxon>
        <taxon>Pelobatoidea</taxon>
        <taxon>Pelobatidae</taxon>
        <taxon>Pelobates</taxon>
    </lineage>
</organism>
<keyword evidence="3" id="KW-1185">Reference proteome</keyword>
<feature type="region of interest" description="Disordered" evidence="1">
    <location>
        <begin position="33"/>
        <end position="97"/>
    </location>
</feature>
<feature type="non-terminal residue" evidence="2">
    <location>
        <position position="1"/>
    </location>
</feature>
<protein>
    <submittedName>
        <fullName evidence="2">Uncharacterized protein</fullName>
    </submittedName>
</protein>
<feature type="compositionally biased region" description="Basic and acidic residues" evidence="1">
    <location>
        <begin position="45"/>
        <end position="55"/>
    </location>
</feature>
<sequence length="118" mass="13011">VVFNTKQTTQSIPLSAGYLLEVLRNRRTYNPHLVGMPNHTTHMGKFRETTPDPKGGEYSQNASHISLSPISQGYYQGSQTNNGHDTTSSQEPIGPGVETGNMYYIHLTQNQGPPILLV</sequence>
<evidence type="ECO:0000313" key="3">
    <source>
        <dbReference type="Proteomes" id="UP001295444"/>
    </source>
</evidence>
<proteinExistence type="predicted"/>
<reference evidence="2" key="1">
    <citation type="submission" date="2022-03" db="EMBL/GenBank/DDBJ databases">
        <authorList>
            <person name="Alioto T."/>
            <person name="Alioto T."/>
            <person name="Gomez Garrido J."/>
        </authorList>
    </citation>
    <scope>NUCLEOTIDE SEQUENCE</scope>
</reference>
<gene>
    <name evidence="2" type="ORF">PECUL_23A024142</name>
</gene>
<dbReference type="Proteomes" id="UP001295444">
    <property type="component" value="Chromosome 05"/>
</dbReference>
<evidence type="ECO:0000256" key="1">
    <source>
        <dbReference type="SAM" id="MobiDB-lite"/>
    </source>
</evidence>
<dbReference type="AlphaFoldDB" id="A0AAD1S9B5"/>
<evidence type="ECO:0000313" key="2">
    <source>
        <dbReference type="EMBL" id="CAH2293965.1"/>
    </source>
</evidence>
<name>A0AAD1S9B5_PELCU</name>